<proteinExistence type="predicted"/>
<reference evidence="1 2" key="1">
    <citation type="submission" date="2016-10" db="EMBL/GenBank/DDBJ databases">
        <title>Systematic genetic and metabolomic analysis of Xenorhabdus and Photorhabdus spp., highlights the requirements for a dual symbiotic and pathogenic life style.</title>
        <authorList>
            <person name="Tobias N.J."/>
            <person name="Wolff H."/>
            <person name="Djahanschiri B."/>
            <person name="Pidot S.J."/>
            <person name="Stinear T.P."/>
            <person name="Ebersberger I."/>
            <person name="Bode H.B."/>
        </authorList>
    </citation>
    <scope>NUCLEOTIDE SEQUENCE [LARGE SCALE GENOMIC DNA]</scope>
    <source>
        <strain evidence="1 2">DSM 22392</strain>
    </source>
</reference>
<dbReference type="EMBL" id="MUBJ01000038">
    <property type="protein sequence ID" value="OTA14276.1"/>
    <property type="molecule type" value="Genomic_DNA"/>
</dbReference>
<name>A0A1Y2S810_9GAMM</name>
<accession>A0A1Y2S810</accession>
<dbReference type="STRING" id="351656.Xvie_03847"/>
<dbReference type="AlphaFoldDB" id="A0A1Y2S810"/>
<sequence length="400" mass="44121">MVIMSSDSLMLRSPQSQNHISLRGVVRNQSSFLNRVNIGNSVQSAQILADGYEKFFGHLRQPIDSFEVLSLGGYPIISGWLLNSLISNRTANMQSAYNLSVSLADSQNLYTSLRGAQILRPSFSQAQKEKDSTANATLWDHAFLRNEINQLVNYNSLRSVVNQVNNFALVSYCSDDALALRCWSSSCATPISNLISSLTFVPISSTRARASRDESSGSLQLPPLWRRAISTRIAVIINPALLSLPCFTASIPSITSCGTRTVVNCDFAFLFGVGINETPYNWCVSLYTKKKYKKALTCVSYESIVKHTLRIQGIQIAKPSSARTLTGPLTKNVKESYAMDTPQHNQTRLKFTFLIASGTQRLVDIHPVRLITVLADSEGEARLLVGIPSLIFVSRQEVTA</sequence>
<dbReference type="Proteomes" id="UP000194350">
    <property type="component" value="Unassembled WGS sequence"/>
</dbReference>
<evidence type="ECO:0000313" key="2">
    <source>
        <dbReference type="Proteomes" id="UP000194350"/>
    </source>
</evidence>
<gene>
    <name evidence="1" type="ORF">Xvie_03847</name>
</gene>
<keyword evidence="2" id="KW-1185">Reference proteome</keyword>
<comment type="caution">
    <text evidence="1">The sequence shown here is derived from an EMBL/GenBank/DDBJ whole genome shotgun (WGS) entry which is preliminary data.</text>
</comment>
<protein>
    <submittedName>
        <fullName evidence="1">Uncharacterized protein</fullName>
    </submittedName>
</protein>
<organism evidence="1 2">
    <name type="scientific">Xenorhabdus vietnamensis</name>
    <dbReference type="NCBI Taxonomy" id="351656"/>
    <lineage>
        <taxon>Bacteria</taxon>
        <taxon>Pseudomonadati</taxon>
        <taxon>Pseudomonadota</taxon>
        <taxon>Gammaproteobacteria</taxon>
        <taxon>Enterobacterales</taxon>
        <taxon>Morganellaceae</taxon>
        <taxon>Xenorhabdus</taxon>
    </lineage>
</organism>
<evidence type="ECO:0000313" key="1">
    <source>
        <dbReference type="EMBL" id="OTA14276.1"/>
    </source>
</evidence>